<evidence type="ECO:0000313" key="2">
    <source>
        <dbReference type="EMBL" id="MFC6725403.1"/>
    </source>
</evidence>
<dbReference type="AlphaFoldDB" id="A0ABD5S2C9"/>
<sequence length="37" mass="4014">MQELSALTRRLVSIPSHGDETAAGDAIESWLDEQTDA</sequence>
<feature type="region of interest" description="Disordered" evidence="1">
    <location>
        <begin position="15"/>
        <end position="37"/>
    </location>
</feature>
<dbReference type="EMBL" id="JBHSWU010000509">
    <property type="protein sequence ID" value="MFC6725403.1"/>
    <property type="molecule type" value="Genomic_DNA"/>
</dbReference>
<keyword evidence="3" id="KW-1185">Reference proteome</keyword>
<proteinExistence type="predicted"/>
<dbReference type="Proteomes" id="UP001596328">
    <property type="component" value="Unassembled WGS sequence"/>
</dbReference>
<name>A0ABD5S2C9_9EURY</name>
<reference evidence="2 3" key="1">
    <citation type="journal article" date="2019" name="Int. J. Syst. Evol. Microbiol.">
        <title>The Global Catalogue of Microorganisms (GCM) 10K type strain sequencing project: providing services to taxonomists for standard genome sequencing and annotation.</title>
        <authorList>
            <consortium name="The Broad Institute Genomics Platform"/>
            <consortium name="The Broad Institute Genome Sequencing Center for Infectious Disease"/>
            <person name="Wu L."/>
            <person name="Ma J."/>
        </authorList>
    </citation>
    <scope>NUCLEOTIDE SEQUENCE [LARGE SCALE GENOMIC DNA]</scope>
    <source>
        <strain evidence="2 3">NBRC 111368</strain>
    </source>
</reference>
<evidence type="ECO:0000256" key="1">
    <source>
        <dbReference type="SAM" id="MobiDB-lite"/>
    </source>
</evidence>
<feature type="non-terminal residue" evidence="2">
    <location>
        <position position="37"/>
    </location>
</feature>
<comment type="caution">
    <text evidence="2">The sequence shown here is derived from an EMBL/GenBank/DDBJ whole genome shotgun (WGS) entry which is preliminary data.</text>
</comment>
<gene>
    <name evidence="2" type="ORF">ACFQE1_13695</name>
</gene>
<protein>
    <submittedName>
        <fullName evidence="2">M20 family peptidase</fullName>
    </submittedName>
</protein>
<evidence type="ECO:0000313" key="3">
    <source>
        <dbReference type="Proteomes" id="UP001596328"/>
    </source>
</evidence>
<accession>A0ABD5S2C9</accession>
<organism evidence="2 3">
    <name type="scientific">Halobium palmae</name>
    <dbReference type="NCBI Taxonomy" id="1776492"/>
    <lineage>
        <taxon>Archaea</taxon>
        <taxon>Methanobacteriati</taxon>
        <taxon>Methanobacteriota</taxon>
        <taxon>Stenosarchaea group</taxon>
        <taxon>Halobacteria</taxon>
        <taxon>Halobacteriales</taxon>
        <taxon>Haloferacaceae</taxon>
        <taxon>Halobium</taxon>
    </lineage>
</organism>